<evidence type="ECO:0000313" key="2">
    <source>
        <dbReference type="Proteomes" id="UP000010366"/>
    </source>
</evidence>
<reference evidence="1 2" key="1">
    <citation type="submission" date="2012-05" db="EMBL/GenBank/DDBJ databases">
        <title>Finished chromosome of genome of Chamaesiphon sp. PCC 6605.</title>
        <authorList>
            <consortium name="US DOE Joint Genome Institute"/>
            <person name="Gugger M."/>
            <person name="Coursin T."/>
            <person name="Rippka R."/>
            <person name="Tandeau De Marsac N."/>
            <person name="Huntemann M."/>
            <person name="Wei C.-L."/>
            <person name="Han J."/>
            <person name="Detter J.C."/>
            <person name="Han C."/>
            <person name="Tapia R."/>
            <person name="Chen A."/>
            <person name="Kyrpides N."/>
            <person name="Mavromatis K."/>
            <person name="Markowitz V."/>
            <person name="Szeto E."/>
            <person name="Ivanova N."/>
            <person name="Pagani I."/>
            <person name="Pati A."/>
            <person name="Goodwin L."/>
            <person name="Nordberg H.P."/>
            <person name="Cantor M.N."/>
            <person name="Hua S.X."/>
            <person name="Woyke T."/>
            <person name="Kerfeld C.A."/>
        </authorList>
    </citation>
    <scope>NUCLEOTIDE SEQUENCE [LARGE SCALE GENOMIC DNA]</scope>
    <source>
        <strain evidence="2">ATCC 27169 / PCC 6605</strain>
    </source>
</reference>
<dbReference type="AlphaFoldDB" id="K9UH76"/>
<dbReference type="KEGG" id="cmp:Cha6605_3465"/>
<gene>
    <name evidence="1" type="ORF">Cha6605_3465</name>
</gene>
<proteinExistence type="predicted"/>
<dbReference type="Proteomes" id="UP000010366">
    <property type="component" value="Chromosome"/>
</dbReference>
<dbReference type="EMBL" id="CP003600">
    <property type="protein sequence ID" value="AFY94457.1"/>
    <property type="molecule type" value="Genomic_DNA"/>
</dbReference>
<dbReference type="RefSeq" id="WP_015160586.1">
    <property type="nucleotide sequence ID" value="NC_019697.1"/>
</dbReference>
<protein>
    <submittedName>
        <fullName evidence="1">Uncharacterized protein</fullName>
    </submittedName>
</protein>
<keyword evidence="2" id="KW-1185">Reference proteome</keyword>
<name>K9UH76_CHAP6</name>
<dbReference type="HOGENOM" id="CLU_1831552_0_0_3"/>
<dbReference type="STRING" id="1173020.Cha6605_3465"/>
<sequence length="140" mass="16002">MTQSNDTPLERLPQRIEDIAELLARSISAFDRRMEQMEIQATTEREQRASEYAKIQQLIAATAQANAENTQQISKLIEVERANERRTNSIAKSVMAVTSDVKDTVVSVKAIARALERQNRELSDALRQQSRDFFDALERH</sequence>
<organism evidence="1 2">
    <name type="scientific">Chamaesiphon minutus (strain ATCC 27169 / PCC 6605)</name>
    <dbReference type="NCBI Taxonomy" id="1173020"/>
    <lineage>
        <taxon>Bacteria</taxon>
        <taxon>Bacillati</taxon>
        <taxon>Cyanobacteriota</taxon>
        <taxon>Cyanophyceae</taxon>
        <taxon>Gomontiellales</taxon>
        <taxon>Chamaesiphonaceae</taxon>
        <taxon>Chamaesiphon</taxon>
    </lineage>
</organism>
<accession>K9UH76</accession>
<evidence type="ECO:0000313" key="1">
    <source>
        <dbReference type="EMBL" id="AFY94457.1"/>
    </source>
</evidence>